<reference evidence="2" key="1">
    <citation type="submission" date="2021-11" db="EMBL/GenBank/DDBJ databases">
        <title>Description of novel Chryseobacterium species.</title>
        <authorList>
            <person name="Saticioglu I.B."/>
            <person name="Ay H."/>
            <person name="Altun S."/>
            <person name="Duman M."/>
        </authorList>
    </citation>
    <scope>NUCLEOTIDE SEQUENCE</scope>
    <source>
        <strain evidence="2">C-17</strain>
    </source>
</reference>
<dbReference type="AlphaFoldDB" id="A0A9Q3YXU6"/>
<evidence type="ECO:0000313" key="3">
    <source>
        <dbReference type="Proteomes" id="UP001108025"/>
    </source>
</evidence>
<protein>
    <submittedName>
        <fullName evidence="2">Uncharacterized protein</fullName>
    </submittedName>
</protein>
<sequence length="442" mass="47109">MKKIFLAGAVLASLYSLAQVGVNTQNPQGIFNIDGKSSTNTTNPITGVPTNLQMTDDFIVKNTGATGIGTVPDNYAMLDIASSNKGILAPRVNLISNIYDLNADGDNNLSNQPQGLLVYNTGTALSKGYYFWDGSEWRVFDSSTSITPTFDGLVCASATLSPSGYANGIPYTGNLRVPYTGGNGGSYQTGGPINIHGLTIALRSGKLEYGEGELVFSVTGTPDTNNDFAITLNQAAVPFLASGQECTTMITNQKGADIKNIAFLGSLTLTSENGRSGYHLVGNTPDGKWSVRCFLPTNTDFSDVNLQLRYNGSASDPTTRDIIQNTTYMWGGGATTSGNQVRYPKNIWAGSNVNVSSLQTALAQNASNFPNWGDPGVYASSIPEYRLYHWTDFDTAGSKVFYTMEFMMGSSTPSAQATAVTCPSGTCTSTRVFFNLRQITAP</sequence>
<name>A0A9Q3YXU6_9FLAO</name>
<feature type="chain" id="PRO_5040359664" evidence="1">
    <location>
        <begin position="19"/>
        <end position="442"/>
    </location>
</feature>
<accession>A0A9Q3YXU6</accession>
<comment type="caution">
    <text evidence="2">The sequence shown here is derived from an EMBL/GenBank/DDBJ whole genome shotgun (WGS) entry which is preliminary data.</text>
</comment>
<dbReference type="RefSeq" id="WP_230669574.1">
    <property type="nucleotide sequence ID" value="NZ_JAJNAY010000001.1"/>
</dbReference>
<keyword evidence="1" id="KW-0732">Signal</keyword>
<proteinExistence type="predicted"/>
<evidence type="ECO:0000313" key="2">
    <source>
        <dbReference type="EMBL" id="MCD1117582.1"/>
    </source>
</evidence>
<evidence type="ECO:0000256" key="1">
    <source>
        <dbReference type="SAM" id="SignalP"/>
    </source>
</evidence>
<keyword evidence="3" id="KW-1185">Reference proteome</keyword>
<dbReference type="Proteomes" id="UP001108025">
    <property type="component" value="Unassembled WGS sequence"/>
</dbReference>
<dbReference type="EMBL" id="JAJNAY010000001">
    <property type="protein sequence ID" value="MCD1117582.1"/>
    <property type="molecule type" value="Genomic_DNA"/>
</dbReference>
<organism evidence="2 3">
    <name type="scientific">Chryseobacterium turcicum</name>
    <dbReference type="NCBI Taxonomy" id="2898076"/>
    <lineage>
        <taxon>Bacteria</taxon>
        <taxon>Pseudomonadati</taxon>
        <taxon>Bacteroidota</taxon>
        <taxon>Flavobacteriia</taxon>
        <taxon>Flavobacteriales</taxon>
        <taxon>Weeksellaceae</taxon>
        <taxon>Chryseobacterium group</taxon>
        <taxon>Chryseobacterium</taxon>
    </lineage>
</organism>
<feature type="signal peptide" evidence="1">
    <location>
        <begin position="1"/>
        <end position="18"/>
    </location>
</feature>
<gene>
    <name evidence="2" type="ORF">LO744_12005</name>
</gene>